<keyword evidence="3" id="KW-1185">Reference proteome</keyword>
<dbReference type="AlphaFoldDB" id="A0A8J3JBY4"/>
<sequence>MYDVAVIGGGLLGCAVAYHLARAGTRVVLLEKDELNRHASGQNAGSLHFQLEYRMVADGDAAAERAARALPLHLDAQRAWAGLAAELDAPVEVVQHGGLMLAETADELDRLRRKASLERRHGLDVTVLTGAELTSLAPYLAAGVRGAAYAPGEGKANPRLVTLAYARAASRLGADLRTGTRVTALTREAGGWRLTTTPTAAGRGARTDGVRAAAVVLAAGVWTAELAAMADVRLPVVPVALSMTATAPTTPFLPHLVQHVGRRLSMKQTSDGNVLIGGGSPAKFRAVDGRIDLETAPELRYESLVGNADAARVVPAVLRLPVLRCWSGATTLTPDQLPVLGPLPRRPGLYAATGGSAFTLGPTYARLLAETLLTGEPSLPIDAYSPARFGFLNAV</sequence>
<gene>
    <name evidence="2" type="ORF">Aru02nite_64450</name>
</gene>
<feature type="domain" description="FAD dependent oxidoreductase" evidence="1">
    <location>
        <begin position="3"/>
        <end position="370"/>
    </location>
</feature>
<dbReference type="EMBL" id="BOMB01000044">
    <property type="protein sequence ID" value="GID15556.1"/>
    <property type="molecule type" value="Genomic_DNA"/>
</dbReference>
<reference evidence="2" key="1">
    <citation type="submission" date="2021-01" db="EMBL/GenBank/DDBJ databases">
        <title>Whole genome shotgun sequence of Actinocatenispora rupis NBRC 107355.</title>
        <authorList>
            <person name="Komaki H."/>
            <person name="Tamura T."/>
        </authorList>
    </citation>
    <scope>NUCLEOTIDE SEQUENCE</scope>
    <source>
        <strain evidence="2">NBRC 107355</strain>
    </source>
</reference>
<comment type="caution">
    <text evidence="2">The sequence shown here is derived from an EMBL/GenBank/DDBJ whole genome shotgun (WGS) entry which is preliminary data.</text>
</comment>
<dbReference type="RefSeq" id="WP_203663918.1">
    <property type="nucleotide sequence ID" value="NZ_BAAAZM010000023.1"/>
</dbReference>
<dbReference type="PANTHER" id="PTHR13847">
    <property type="entry name" value="SARCOSINE DEHYDROGENASE-RELATED"/>
    <property type="match status" value="1"/>
</dbReference>
<dbReference type="Proteomes" id="UP000612808">
    <property type="component" value="Unassembled WGS sequence"/>
</dbReference>
<dbReference type="GO" id="GO:0005737">
    <property type="term" value="C:cytoplasm"/>
    <property type="evidence" value="ECO:0007669"/>
    <property type="project" value="TreeGrafter"/>
</dbReference>
<dbReference type="InterPro" id="IPR006076">
    <property type="entry name" value="FAD-dep_OxRdtase"/>
</dbReference>
<name>A0A8J3JBY4_9ACTN</name>
<proteinExistence type="predicted"/>
<evidence type="ECO:0000259" key="1">
    <source>
        <dbReference type="Pfam" id="PF01266"/>
    </source>
</evidence>
<dbReference type="Pfam" id="PF01266">
    <property type="entry name" value="DAO"/>
    <property type="match status" value="1"/>
</dbReference>
<accession>A0A8J3JBY4</accession>
<organism evidence="2 3">
    <name type="scientific">Actinocatenispora rupis</name>
    <dbReference type="NCBI Taxonomy" id="519421"/>
    <lineage>
        <taxon>Bacteria</taxon>
        <taxon>Bacillati</taxon>
        <taxon>Actinomycetota</taxon>
        <taxon>Actinomycetes</taxon>
        <taxon>Micromonosporales</taxon>
        <taxon>Micromonosporaceae</taxon>
        <taxon>Actinocatenispora</taxon>
    </lineage>
</organism>
<dbReference type="SUPFAM" id="SSF51905">
    <property type="entry name" value="FAD/NAD(P)-binding domain"/>
    <property type="match status" value="1"/>
</dbReference>
<dbReference type="InterPro" id="IPR036188">
    <property type="entry name" value="FAD/NAD-bd_sf"/>
</dbReference>
<evidence type="ECO:0000313" key="3">
    <source>
        <dbReference type="Proteomes" id="UP000612808"/>
    </source>
</evidence>
<dbReference type="Gene3D" id="3.50.50.60">
    <property type="entry name" value="FAD/NAD(P)-binding domain"/>
    <property type="match status" value="1"/>
</dbReference>
<protein>
    <submittedName>
        <fullName evidence="2">Sarcosine oxidase subunit beta</fullName>
    </submittedName>
</protein>
<dbReference type="Gene3D" id="3.30.9.10">
    <property type="entry name" value="D-Amino Acid Oxidase, subunit A, domain 2"/>
    <property type="match status" value="1"/>
</dbReference>
<evidence type="ECO:0000313" key="2">
    <source>
        <dbReference type="EMBL" id="GID15556.1"/>
    </source>
</evidence>